<reference evidence="1" key="1">
    <citation type="journal article" date="2014" name="Int. J. Syst. Evol. Microbiol.">
        <title>Complete genome sequence of Corynebacterium casei LMG S-19264T (=DSM 44701T), isolated from a smear-ripened cheese.</title>
        <authorList>
            <consortium name="US DOE Joint Genome Institute (JGI-PGF)"/>
            <person name="Walter F."/>
            <person name="Albersmeier A."/>
            <person name="Kalinowski J."/>
            <person name="Ruckert C."/>
        </authorList>
    </citation>
    <scope>NUCLEOTIDE SEQUENCE</scope>
    <source>
        <strain evidence="1">JCM 19596</strain>
    </source>
</reference>
<dbReference type="EMBL" id="BMPG01000002">
    <property type="protein sequence ID" value="GGL57730.1"/>
    <property type="molecule type" value="Genomic_DNA"/>
</dbReference>
<proteinExistence type="predicted"/>
<dbReference type="AlphaFoldDB" id="A0A830FBE0"/>
<dbReference type="InterPro" id="IPR036388">
    <property type="entry name" value="WH-like_DNA-bd_sf"/>
</dbReference>
<reference evidence="1" key="2">
    <citation type="submission" date="2020-09" db="EMBL/GenBank/DDBJ databases">
        <authorList>
            <person name="Sun Q."/>
            <person name="Ohkuma M."/>
        </authorList>
    </citation>
    <scope>NUCLEOTIDE SEQUENCE</scope>
    <source>
        <strain evidence="1">JCM 19596</strain>
    </source>
</reference>
<organism evidence="1 2">
    <name type="scientific">Halocalculus aciditolerans</name>
    <dbReference type="NCBI Taxonomy" id="1383812"/>
    <lineage>
        <taxon>Archaea</taxon>
        <taxon>Methanobacteriati</taxon>
        <taxon>Methanobacteriota</taxon>
        <taxon>Stenosarchaea group</taxon>
        <taxon>Halobacteria</taxon>
        <taxon>Halobacteriales</taxon>
        <taxon>Halobacteriaceae</taxon>
        <taxon>Halocalculus</taxon>
    </lineage>
</organism>
<dbReference type="Gene3D" id="1.10.10.10">
    <property type="entry name" value="Winged helix-like DNA-binding domain superfamily/Winged helix DNA-binding domain"/>
    <property type="match status" value="1"/>
</dbReference>
<comment type="caution">
    <text evidence="1">The sequence shown here is derived from an EMBL/GenBank/DDBJ whole genome shotgun (WGS) entry which is preliminary data.</text>
</comment>
<accession>A0A830FBE0</accession>
<dbReference type="Proteomes" id="UP000607197">
    <property type="component" value="Unassembled WGS sequence"/>
</dbReference>
<dbReference type="RefSeq" id="WP_188977501.1">
    <property type="nucleotide sequence ID" value="NZ_BMPG01000002.1"/>
</dbReference>
<name>A0A830FBE0_9EURY</name>
<gene>
    <name evidence="1" type="ORF">GCM10009039_14900</name>
</gene>
<protein>
    <recommendedName>
        <fullName evidence="3">MarR family transcriptional regulator</fullName>
    </recommendedName>
</protein>
<evidence type="ECO:0008006" key="3">
    <source>
        <dbReference type="Google" id="ProtNLM"/>
    </source>
</evidence>
<sequence length="105" mass="11814">MMRNNGDWMHVRDEVLLEFLRDDGGDVRPHWLAHQLSIKQARPVHSGHILDSLKSLAQAGYVEPDPNNDLTFSITQQGLGYLDGRFRADLLVPEPNPARPGYVLG</sequence>
<evidence type="ECO:0000313" key="2">
    <source>
        <dbReference type="Proteomes" id="UP000607197"/>
    </source>
</evidence>
<dbReference type="OrthoDB" id="285635at2157"/>
<evidence type="ECO:0000313" key="1">
    <source>
        <dbReference type="EMBL" id="GGL57730.1"/>
    </source>
</evidence>
<keyword evidence="2" id="KW-1185">Reference proteome</keyword>